<dbReference type="NCBIfam" id="TIGR04474">
    <property type="entry name" value="tcm_partner"/>
    <property type="match status" value="1"/>
</dbReference>
<accession>A0A7C4G9L9</accession>
<protein>
    <submittedName>
        <fullName evidence="1">Three-Cys-motif partner protein TcmP</fullName>
    </submittedName>
</protein>
<sequence length="296" mass="33591">MTEHEFGGSWTEDKLKRVRNYLNAYTTIFTKGKFAQRYQTVYLDAFAGTGYRTRRSNKGRDGLALFTDAPEADEVELLEGSAANALSVEPRFARYVFIELDPRRARELERLREQFPAAAKSIEIRVGDANCNLQRFCSETDWARNRAVVFLDPYAMEVEWRTIECIASTKATDMWMLFPVSAVNRLLTRSGEPPARWAEALSTVFGDDGWRSVFYKTRHSDTLFGRENELAKEADFAAIGRYFVHRLQTVFPKVAVAPRPLLNSRNVPLFLLCFAAANAGPGGEIALRIARDILRA</sequence>
<dbReference type="InterPro" id="IPR031009">
    <property type="entry name" value="Tcm_partner"/>
</dbReference>
<evidence type="ECO:0000313" key="1">
    <source>
        <dbReference type="EMBL" id="HGK27934.1"/>
    </source>
</evidence>
<reference evidence="1" key="1">
    <citation type="journal article" date="2020" name="mSystems">
        <title>Genome- and Community-Level Interaction Insights into Carbon Utilization and Element Cycling Functions of Hydrothermarchaeota in Hydrothermal Sediment.</title>
        <authorList>
            <person name="Zhou Z."/>
            <person name="Liu Y."/>
            <person name="Xu W."/>
            <person name="Pan J."/>
            <person name="Luo Z.H."/>
            <person name="Li M."/>
        </authorList>
    </citation>
    <scope>NUCLEOTIDE SEQUENCE [LARGE SCALE GENOMIC DNA]</scope>
    <source>
        <strain evidence="1">SpSt-488</strain>
    </source>
</reference>
<dbReference type="InterPro" id="IPR029063">
    <property type="entry name" value="SAM-dependent_MTases_sf"/>
</dbReference>
<gene>
    <name evidence="1" type="primary">tcmP</name>
    <name evidence="1" type="ORF">ENS41_03175</name>
</gene>
<dbReference type="EMBL" id="DSUT01000060">
    <property type="protein sequence ID" value="HGK27934.1"/>
    <property type="molecule type" value="Genomic_DNA"/>
</dbReference>
<name>A0A7C4G9L9_UNCW3</name>
<proteinExistence type="predicted"/>
<dbReference type="AlphaFoldDB" id="A0A7C4G9L9"/>
<comment type="caution">
    <text evidence="1">The sequence shown here is derived from an EMBL/GenBank/DDBJ whole genome shotgun (WGS) entry which is preliminary data.</text>
</comment>
<dbReference type="SUPFAM" id="SSF53335">
    <property type="entry name" value="S-adenosyl-L-methionine-dependent methyltransferases"/>
    <property type="match status" value="1"/>
</dbReference>
<organism evidence="1">
    <name type="scientific">candidate division WOR-3 bacterium</name>
    <dbReference type="NCBI Taxonomy" id="2052148"/>
    <lineage>
        <taxon>Bacteria</taxon>
        <taxon>Bacteria division WOR-3</taxon>
    </lineage>
</organism>